<dbReference type="InterPro" id="IPR048868">
    <property type="entry name" value="OGG-like_put"/>
</dbReference>
<evidence type="ECO:0000313" key="1">
    <source>
        <dbReference type="EMBL" id="MCC3265903.1"/>
    </source>
</evidence>
<protein>
    <submittedName>
        <fullName evidence="1">Uncharacterized protein</fullName>
    </submittedName>
</protein>
<proteinExistence type="predicted"/>
<organism evidence="1 2">
    <name type="scientific">Arthrobacter gengyunqii</name>
    <dbReference type="NCBI Taxonomy" id="2886940"/>
    <lineage>
        <taxon>Bacteria</taxon>
        <taxon>Bacillati</taxon>
        <taxon>Actinomycetota</taxon>
        <taxon>Actinomycetes</taxon>
        <taxon>Micrococcales</taxon>
        <taxon>Micrococcaceae</taxon>
        <taxon>Arthrobacter</taxon>
    </lineage>
</organism>
<dbReference type="Proteomes" id="UP001139168">
    <property type="component" value="Unassembled WGS sequence"/>
</dbReference>
<dbReference type="Pfam" id="PF21790">
    <property type="entry name" value="OGG"/>
    <property type="match status" value="1"/>
</dbReference>
<dbReference type="EMBL" id="JAJFZQ010000005">
    <property type="protein sequence ID" value="MCC3265903.1"/>
    <property type="molecule type" value="Genomic_DNA"/>
</dbReference>
<comment type="caution">
    <text evidence="1">The sequence shown here is derived from an EMBL/GenBank/DDBJ whole genome shotgun (WGS) entry which is preliminary data.</text>
</comment>
<dbReference type="RefSeq" id="WP_227890721.1">
    <property type="nucleotide sequence ID" value="NZ_JAJFZQ010000005.1"/>
</dbReference>
<evidence type="ECO:0000313" key="2">
    <source>
        <dbReference type="Proteomes" id="UP001139168"/>
    </source>
</evidence>
<sequence length="233" mass="25323">MIDADVLLPDDLFSALPGADAVQAHAIPVNADRWSKAIANRGLPSLQGKLAEPGHTTISRAEVFDQADREVTTENAFQLLYYSLAWGLGIRAPRLHARLNALAADPDRAGELLLKAWETARAGAPAAEVYSALATDRGSGRIRQLGPAFATKFLYFAQGAAAEPRLLILDAVVAGNLAEAWPGAATWGWYPQTYGRYCDLMANWAGQATERLNGARKVRADEIELVLFRRRPE</sequence>
<keyword evidence="2" id="KW-1185">Reference proteome</keyword>
<accession>A0ABS8GHQ1</accession>
<reference evidence="1" key="1">
    <citation type="submission" date="2021-10" db="EMBL/GenBank/DDBJ databases">
        <title>Novel species in genus Arthrobacter.</title>
        <authorList>
            <person name="Liu Y."/>
        </authorList>
    </citation>
    <scope>NUCLEOTIDE SEQUENCE</scope>
    <source>
        <strain evidence="1">Zg-Y786</strain>
    </source>
</reference>
<name>A0ABS8GHQ1_9MICC</name>
<gene>
    <name evidence="1" type="ORF">LJ752_07580</name>
</gene>